<evidence type="ECO:0000259" key="4">
    <source>
        <dbReference type="Pfam" id="PF22255"/>
    </source>
</evidence>
<gene>
    <name evidence="5" type="ORF">FAZ95_13780</name>
</gene>
<feature type="domain" description="Baseplate hub protein gp44/GpP-like C-terminal" evidence="3">
    <location>
        <begin position="327"/>
        <end position="407"/>
    </location>
</feature>
<dbReference type="Gene3D" id="3.30.1920.10">
    <property type="entry name" value="Baseplate protein-like domains - 2 layer sandwich fold"/>
    <property type="match status" value="1"/>
</dbReference>
<feature type="region of interest" description="Disordered" evidence="1">
    <location>
        <begin position="403"/>
        <end position="429"/>
    </location>
</feature>
<evidence type="ECO:0000259" key="3">
    <source>
        <dbReference type="Pfam" id="PF21929"/>
    </source>
</evidence>
<evidence type="ECO:0008006" key="7">
    <source>
        <dbReference type="Google" id="ProtNLM"/>
    </source>
</evidence>
<reference evidence="5 6" key="1">
    <citation type="submission" date="2019-05" db="EMBL/GenBank/DDBJ databases">
        <title>Burkholderia sp. DHOD12, isolated from subtropical forest soil.</title>
        <authorList>
            <person name="Gao Z.-H."/>
            <person name="Qiu L.-H."/>
        </authorList>
    </citation>
    <scope>NUCLEOTIDE SEQUENCE [LARGE SCALE GENOMIC DNA]</scope>
    <source>
        <strain evidence="5 6">DHOD12</strain>
    </source>
</reference>
<evidence type="ECO:0000259" key="2">
    <source>
        <dbReference type="Pfam" id="PF21683"/>
    </source>
</evidence>
<dbReference type="Pfam" id="PF21683">
    <property type="entry name" value="GpP-like_1st"/>
    <property type="match status" value="1"/>
</dbReference>
<keyword evidence="6" id="KW-1185">Reference proteome</keyword>
<feature type="domain" description="Baseplate hub protein gp44/GpP-like second" evidence="4">
    <location>
        <begin position="98"/>
        <end position="144"/>
    </location>
</feature>
<dbReference type="Gene3D" id="2.30.300.10">
    <property type="entry name" value="Baseplate protein-like domain - beta roll fold"/>
    <property type="match status" value="1"/>
</dbReference>
<name>A0A4P8ISD6_9BURK</name>
<dbReference type="InterPro" id="IPR053982">
    <property type="entry name" value="Gp44/GpP-like_C"/>
</dbReference>
<evidence type="ECO:0000256" key="1">
    <source>
        <dbReference type="SAM" id="MobiDB-lite"/>
    </source>
</evidence>
<feature type="domain" description="Baseplate hub protein gp44-like N-terminal" evidence="2">
    <location>
        <begin position="11"/>
        <end position="96"/>
    </location>
</feature>
<dbReference type="Gene3D" id="3.55.50.10">
    <property type="entry name" value="Baseplate protein-like domains"/>
    <property type="match status" value="1"/>
</dbReference>
<dbReference type="Pfam" id="PF21929">
    <property type="entry name" value="GpP_4th"/>
    <property type="match status" value="1"/>
</dbReference>
<evidence type="ECO:0000313" key="6">
    <source>
        <dbReference type="Proteomes" id="UP000298656"/>
    </source>
</evidence>
<evidence type="ECO:0000313" key="5">
    <source>
        <dbReference type="EMBL" id="QCP50153.1"/>
    </source>
</evidence>
<dbReference type="SUPFAM" id="SSF69279">
    <property type="entry name" value="Phage tail proteins"/>
    <property type="match status" value="3"/>
</dbReference>
<dbReference type="OrthoDB" id="9016931at2"/>
<dbReference type="Pfam" id="PF22255">
    <property type="entry name" value="Gp44-like_2nd"/>
    <property type="match status" value="2"/>
</dbReference>
<dbReference type="AlphaFoldDB" id="A0A4P8ISD6"/>
<sequence>MTQQTDYPNLVTLEVDGLTFEGWKSVKVTQSIKHGAIAFGLDVTERWYGRSEAWRIQPGASARLFIDGTLVCTGYVDALEIQIGETEHTVNISGRSKAGDLIDSSTVVPGGNFRGADAMSIISAIVKPYGIGIHTDPESDAPSRVANARFNGKGAAIVKKTSKGGKGKSGTGARSAGRQRIGNFEINQGEKAYDTIQRLCKLSGLLVFSRPDGDLQIARSGSDRYSFALPHVKHAAAKFDWTKRFSQYIAKGQQSDPDFGNVGSAAVVWTNAQHAAYVKKAQAHLAPSATVNDPAIANYTSPTGKTTTRYRPCIVRPEGPTDPGVTLERAQWQMSRDYGESVNLKVTVQGFHAPDGSLWQVNRLIRVTDDRLNLDHELLIASVEHRKDASGTVTEMELAPQGAYTPEPVSATSAGKSTGKAGTSPLWTR</sequence>
<accession>A0A4P8ISD6</accession>
<feature type="domain" description="Baseplate hub protein gp44/GpP-like second" evidence="4">
    <location>
        <begin position="178"/>
        <end position="219"/>
    </location>
</feature>
<proteinExistence type="predicted"/>
<organism evidence="5 6">
    <name type="scientific">Trinickia violacea</name>
    <dbReference type="NCBI Taxonomy" id="2571746"/>
    <lineage>
        <taxon>Bacteria</taxon>
        <taxon>Pseudomonadati</taxon>
        <taxon>Pseudomonadota</taxon>
        <taxon>Betaproteobacteria</taxon>
        <taxon>Burkholderiales</taxon>
        <taxon>Burkholderiaceae</taxon>
        <taxon>Trinickia</taxon>
    </lineage>
</organism>
<dbReference type="InterPro" id="IPR053981">
    <property type="entry name" value="Gp44/GpP-like_2nd"/>
</dbReference>
<protein>
    <recommendedName>
        <fullName evidence="7">Baseplate protein</fullName>
    </recommendedName>
</protein>
<dbReference type="KEGG" id="tvl:FAZ95_13780"/>
<dbReference type="EMBL" id="CP040077">
    <property type="protein sequence ID" value="QCP50153.1"/>
    <property type="molecule type" value="Genomic_DNA"/>
</dbReference>
<dbReference type="InterPro" id="IPR049354">
    <property type="entry name" value="GpP-like_N"/>
</dbReference>
<dbReference type="Proteomes" id="UP000298656">
    <property type="component" value="Chromosome 1"/>
</dbReference>
<dbReference type="InterPro" id="IPR023399">
    <property type="entry name" value="Baseplate-like_2-layer_sand"/>
</dbReference>